<dbReference type="EMBL" id="JAGGJU010000012">
    <property type="protein sequence ID" value="MBP1852545.1"/>
    <property type="molecule type" value="Genomic_DNA"/>
</dbReference>
<accession>A0ABS4E3M1</accession>
<dbReference type="RefSeq" id="WP_209947448.1">
    <property type="nucleotide sequence ID" value="NZ_JAGGJU010000012.1"/>
</dbReference>
<sequence length="166" mass="18317">MPPALYADLIADLRLLFTELDQTPDRFQTYDVHLELAAAGNVMVYETKRRKGLTDSLYYGRSVKTGTNQQISQATAFAAIERFLALGAFVALADSPQAGTVPDADYPHCAVRFAYRKKGAPKTRSLDMVFVGFNDKADALAYVETSGRSHAFKAAHPDGQDAHDWR</sequence>
<keyword evidence="2" id="KW-1185">Reference proteome</keyword>
<gene>
    <name evidence="1" type="ORF">J2Z17_004003</name>
</gene>
<name>A0ABS4E3M1_9HYPH</name>
<proteinExistence type="predicted"/>
<evidence type="ECO:0000313" key="1">
    <source>
        <dbReference type="EMBL" id="MBP1852545.1"/>
    </source>
</evidence>
<organism evidence="1 2">
    <name type="scientific">Rhizobium halophytocola</name>
    <dbReference type="NCBI Taxonomy" id="735519"/>
    <lineage>
        <taxon>Bacteria</taxon>
        <taxon>Pseudomonadati</taxon>
        <taxon>Pseudomonadota</taxon>
        <taxon>Alphaproteobacteria</taxon>
        <taxon>Hyphomicrobiales</taxon>
        <taxon>Rhizobiaceae</taxon>
        <taxon>Rhizobium/Agrobacterium group</taxon>
        <taxon>Rhizobium</taxon>
    </lineage>
</organism>
<protein>
    <submittedName>
        <fullName evidence="1">Uncharacterized protein</fullName>
    </submittedName>
</protein>
<dbReference type="Proteomes" id="UP000759443">
    <property type="component" value="Unassembled WGS sequence"/>
</dbReference>
<reference evidence="1 2" key="1">
    <citation type="submission" date="2021-03" db="EMBL/GenBank/DDBJ databases">
        <title>Genomic Encyclopedia of Type Strains, Phase IV (KMG-IV): sequencing the most valuable type-strain genomes for metagenomic binning, comparative biology and taxonomic classification.</title>
        <authorList>
            <person name="Goeker M."/>
        </authorList>
    </citation>
    <scope>NUCLEOTIDE SEQUENCE [LARGE SCALE GENOMIC DNA]</scope>
    <source>
        <strain evidence="1 2">DSM 21600</strain>
    </source>
</reference>
<evidence type="ECO:0000313" key="2">
    <source>
        <dbReference type="Proteomes" id="UP000759443"/>
    </source>
</evidence>
<comment type="caution">
    <text evidence="1">The sequence shown here is derived from an EMBL/GenBank/DDBJ whole genome shotgun (WGS) entry which is preliminary data.</text>
</comment>